<keyword evidence="2" id="KW-1185">Reference proteome</keyword>
<name>A0A2V3IPD0_9FLOR</name>
<dbReference type="EMBL" id="NBIV01000107">
    <property type="protein sequence ID" value="PXF43945.1"/>
    <property type="molecule type" value="Genomic_DNA"/>
</dbReference>
<reference evidence="1 2" key="1">
    <citation type="journal article" date="2018" name="Mol. Biol. Evol.">
        <title>Analysis of the draft genome of the red seaweed Gracilariopsis chorda provides insights into genome size evolution in Rhodophyta.</title>
        <authorList>
            <person name="Lee J."/>
            <person name="Yang E.C."/>
            <person name="Graf L."/>
            <person name="Yang J.H."/>
            <person name="Qiu H."/>
            <person name="Zel Zion U."/>
            <person name="Chan C.X."/>
            <person name="Stephens T.G."/>
            <person name="Weber A.P.M."/>
            <person name="Boo G.H."/>
            <person name="Boo S.M."/>
            <person name="Kim K.M."/>
            <person name="Shin Y."/>
            <person name="Jung M."/>
            <person name="Lee S.J."/>
            <person name="Yim H.S."/>
            <person name="Lee J.H."/>
            <person name="Bhattacharya D."/>
            <person name="Yoon H.S."/>
        </authorList>
    </citation>
    <scope>NUCLEOTIDE SEQUENCE [LARGE SCALE GENOMIC DNA]</scope>
    <source>
        <strain evidence="1 2">SKKU-2015</strain>
        <tissue evidence="1">Whole body</tissue>
    </source>
</reference>
<accession>A0A2V3IPD0</accession>
<dbReference type="AlphaFoldDB" id="A0A2V3IPD0"/>
<evidence type="ECO:0000313" key="2">
    <source>
        <dbReference type="Proteomes" id="UP000247409"/>
    </source>
</evidence>
<sequence>MNVRLSCLSAEGKRTYLMYLVFALNYEDTDCPVSNFVTQYIPNNSGESLAVRSHFRGEVGCTRRTSSGYRALSGKRITSSRSSIDNKRVRSSLSELGSSMNKFNETEERSLLLQERIFETQERRREERRQAREFSTQGLQHASQSMIQNANRLMELTKTMNEAFETYVEAVDAQKDKSHVDVLHRVYLATIASLEEMLNEVEDKKREYRAPLK</sequence>
<gene>
    <name evidence="1" type="ORF">BWQ96_06314</name>
</gene>
<proteinExistence type="predicted"/>
<organism evidence="1 2">
    <name type="scientific">Gracilariopsis chorda</name>
    <dbReference type="NCBI Taxonomy" id="448386"/>
    <lineage>
        <taxon>Eukaryota</taxon>
        <taxon>Rhodophyta</taxon>
        <taxon>Florideophyceae</taxon>
        <taxon>Rhodymeniophycidae</taxon>
        <taxon>Gracilariales</taxon>
        <taxon>Gracilariaceae</taxon>
        <taxon>Gracilariopsis</taxon>
    </lineage>
</organism>
<evidence type="ECO:0000313" key="1">
    <source>
        <dbReference type="EMBL" id="PXF43945.1"/>
    </source>
</evidence>
<dbReference type="Proteomes" id="UP000247409">
    <property type="component" value="Unassembled WGS sequence"/>
</dbReference>
<protein>
    <submittedName>
        <fullName evidence="1">Uncharacterized protein</fullName>
    </submittedName>
</protein>
<comment type="caution">
    <text evidence="1">The sequence shown here is derived from an EMBL/GenBank/DDBJ whole genome shotgun (WGS) entry which is preliminary data.</text>
</comment>